<proteinExistence type="predicted"/>
<dbReference type="EMBL" id="CP119878">
    <property type="protein sequence ID" value="WFD34789.1"/>
    <property type="molecule type" value="Genomic_DNA"/>
</dbReference>
<dbReference type="Proteomes" id="UP001219933">
    <property type="component" value="Chromosome 2"/>
</dbReference>
<evidence type="ECO:0000313" key="3">
    <source>
        <dbReference type="Proteomes" id="UP001219933"/>
    </source>
</evidence>
<protein>
    <submittedName>
        <fullName evidence="2">Uncharacterized protein</fullName>
    </submittedName>
</protein>
<sequence length="342" mass="35946">MLRKCEYERVSEHDNLLSRERKRLSRERKAARLAASAAISDHGREERPETLSMPQLHMPNLQISPTFTMNNPGMVPVSQPPHFATTSPLMQPAPDTVTPASWHGAAHGGKDVMPWLTTNGFSDMSLSSVTLSAASESLRSTADPALLDLTTAKNSTRDDGASILAMPWSQSLSPPESSISPVPMQDTMAPTLAPVALSGFGPNSAPADLMDATMLMDTPLKLFSDEQSLSNGATAAVSSADTNTQSDTKSNTVGQSVSMNLSPLSPQLAPLYDPIASESNARGSVSSGFDSSASSSDLCSPSLGFGSAPLPLHESLSGIAPDLEPSSVPMLSSWTQLAPSNI</sequence>
<organism evidence="2 3">
    <name type="scientific">Malassezia cuniculi</name>
    <dbReference type="NCBI Taxonomy" id="948313"/>
    <lineage>
        <taxon>Eukaryota</taxon>
        <taxon>Fungi</taxon>
        <taxon>Dikarya</taxon>
        <taxon>Basidiomycota</taxon>
        <taxon>Ustilaginomycotina</taxon>
        <taxon>Malasseziomycetes</taxon>
        <taxon>Malasseziales</taxon>
        <taxon>Malasseziaceae</taxon>
        <taxon>Malassezia</taxon>
    </lineage>
</organism>
<accession>A0AAF0EUG9</accession>
<evidence type="ECO:0000256" key="1">
    <source>
        <dbReference type="SAM" id="MobiDB-lite"/>
    </source>
</evidence>
<name>A0AAF0EUG9_9BASI</name>
<gene>
    <name evidence="2" type="ORF">MCUN1_001633</name>
</gene>
<reference evidence="2" key="1">
    <citation type="submission" date="2023-03" db="EMBL/GenBank/DDBJ databases">
        <title>Mating type loci evolution in Malassezia.</title>
        <authorList>
            <person name="Coelho M.A."/>
        </authorList>
    </citation>
    <scope>NUCLEOTIDE SEQUENCE</scope>
    <source>
        <strain evidence="2">CBS 11721</strain>
    </source>
</reference>
<feature type="region of interest" description="Disordered" evidence="1">
    <location>
        <begin position="234"/>
        <end position="260"/>
    </location>
</feature>
<dbReference type="AlphaFoldDB" id="A0AAF0EUG9"/>
<evidence type="ECO:0000313" key="2">
    <source>
        <dbReference type="EMBL" id="WFD34789.1"/>
    </source>
</evidence>
<keyword evidence="3" id="KW-1185">Reference proteome</keyword>